<dbReference type="EMBL" id="BAAALF010000008">
    <property type="protein sequence ID" value="GAA1220658.1"/>
    <property type="molecule type" value="Genomic_DNA"/>
</dbReference>
<comment type="caution">
    <text evidence="1">The sequence shown here is derived from an EMBL/GenBank/DDBJ whole genome shotgun (WGS) entry which is preliminary data.</text>
</comment>
<accession>A0ABN1VTI5</accession>
<evidence type="ECO:0000313" key="2">
    <source>
        <dbReference type="Proteomes" id="UP001500037"/>
    </source>
</evidence>
<keyword evidence="2" id="KW-1185">Reference proteome</keyword>
<gene>
    <name evidence="1" type="ORF">GCM10009665_08450</name>
</gene>
<dbReference type="Proteomes" id="UP001500037">
    <property type="component" value="Unassembled WGS sequence"/>
</dbReference>
<sequence length="69" mass="6963">MSSTARDLATITDVIEPAGDPVPPTVVARARRTVASYAKDADDCRMLLSALGLGPDTDDAAGGGSAGHH</sequence>
<dbReference type="RefSeq" id="WP_344439306.1">
    <property type="nucleotide sequence ID" value="NZ_BAAALF010000008.1"/>
</dbReference>
<protein>
    <submittedName>
        <fullName evidence="1">Uncharacterized protein</fullName>
    </submittedName>
</protein>
<organism evidence="1 2">
    <name type="scientific">Kitasatospora nipponensis</name>
    <dbReference type="NCBI Taxonomy" id="258049"/>
    <lineage>
        <taxon>Bacteria</taxon>
        <taxon>Bacillati</taxon>
        <taxon>Actinomycetota</taxon>
        <taxon>Actinomycetes</taxon>
        <taxon>Kitasatosporales</taxon>
        <taxon>Streptomycetaceae</taxon>
        <taxon>Kitasatospora</taxon>
    </lineage>
</organism>
<name>A0ABN1VTI5_9ACTN</name>
<reference evidence="1 2" key="1">
    <citation type="journal article" date="2019" name="Int. J. Syst. Evol. Microbiol.">
        <title>The Global Catalogue of Microorganisms (GCM) 10K type strain sequencing project: providing services to taxonomists for standard genome sequencing and annotation.</title>
        <authorList>
            <consortium name="The Broad Institute Genomics Platform"/>
            <consortium name="The Broad Institute Genome Sequencing Center for Infectious Disease"/>
            <person name="Wu L."/>
            <person name="Ma J."/>
        </authorList>
    </citation>
    <scope>NUCLEOTIDE SEQUENCE [LARGE SCALE GENOMIC DNA]</scope>
    <source>
        <strain evidence="1 2">JCM 13004</strain>
    </source>
</reference>
<proteinExistence type="predicted"/>
<evidence type="ECO:0000313" key="1">
    <source>
        <dbReference type="EMBL" id="GAA1220658.1"/>
    </source>
</evidence>